<dbReference type="InterPro" id="IPR057106">
    <property type="entry name" value="NXPE4_C"/>
</dbReference>
<dbReference type="PROSITE" id="PS51221">
    <property type="entry name" value="TTL"/>
    <property type="match status" value="1"/>
</dbReference>
<dbReference type="PANTHER" id="PTHR14776">
    <property type="entry name" value="CADHERIN-LIKE AND PC-ESTERASE DOMAIN-CONTAINING PROTEIN 1"/>
    <property type="match status" value="1"/>
</dbReference>
<evidence type="ECO:0000313" key="4">
    <source>
        <dbReference type="Proteomes" id="UP001497382"/>
    </source>
</evidence>
<dbReference type="InterPro" id="IPR004344">
    <property type="entry name" value="TTL/TTLL_fam"/>
</dbReference>
<evidence type="ECO:0000259" key="1">
    <source>
        <dbReference type="Pfam" id="PF12733"/>
    </source>
</evidence>
<evidence type="ECO:0008006" key="5">
    <source>
        <dbReference type="Google" id="ProtNLM"/>
    </source>
</evidence>
<reference evidence="3 4" key="1">
    <citation type="submission" date="2024-04" db="EMBL/GenBank/DDBJ databases">
        <authorList>
            <person name="Rising A."/>
            <person name="Reimegard J."/>
            <person name="Sonavane S."/>
            <person name="Akerstrom W."/>
            <person name="Nylinder S."/>
            <person name="Hedman E."/>
            <person name="Kallberg Y."/>
        </authorList>
    </citation>
    <scope>NUCLEOTIDE SEQUENCE [LARGE SCALE GENOMIC DNA]</scope>
</reference>
<dbReference type="Pfam" id="PF03133">
    <property type="entry name" value="TTL"/>
    <property type="match status" value="2"/>
</dbReference>
<dbReference type="Pfam" id="PF12733">
    <property type="entry name" value="Cadherin-like"/>
    <property type="match status" value="1"/>
</dbReference>
<comment type="caution">
    <text evidence="3">The sequence shown here is derived from an EMBL/GenBank/DDBJ whole genome shotgun (WGS) entry which is preliminary data.</text>
</comment>
<dbReference type="Proteomes" id="UP001497382">
    <property type="component" value="Unassembled WGS sequence"/>
</dbReference>
<gene>
    <name evidence="3" type="ORF">LARSCL_LOCUS1147</name>
</gene>
<evidence type="ECO:0000313" key="3">
    <source>
        <dbReference type="EMBL" id="CAL1262704.1"/>
    </source>
</evidence>
<name>A0AAV1YVA7_9ARAC</name>
<accession>A0AAV1YVA7</accession>
<dbReference type="Gene3D" id="3.30.470.20">
    <property type="entry name" value="ATP-grasp fold, B domain"/>
    <property type="match status" value="1"/>
</dbReference>
<proteinExistence type="predicted"/>
<feature type="domain" description="Cadherin-like beta-sandwich-like" evidence="1">
    <location>
        <begin position="681"/>
        <end position="763"/>
    </location>
</feature>
<keyword evidence="4" id="KW-1185">Reference proteome</keyword>
<dbReference type="Pfam" id="PF24536">
    <property type="entry name" value="NXPE4_C"/>
    <property type="match status" value="1"/>
</dbReference>
<protein>
    <recommendedName>
        <fullName evidence="5">Cadherin-like and PC-esterase domain-containing protein 1</fullName>
    </recommendedName>
</protein>
<dbReference type="EMBL" id="CAXIEN010000006">
    <property type="protein sequence ID" value="CAL1262704.1"/>
    <property type="molecule type" value="Genomic_DNA"/>
</dbReference>
<feature type="domain" description="NXPE C-terminal" evidence="2">
    <location>
        <begin position="852"/>
        <end position="981"/>
    </location>
</feature>
<sequence>MITAPQRLRALRTRVLMRFRPPTRWRFVRDLLILVVLFTCLTCYLSYVGSFLQNTVPTDGSRSNGIGSSALKRSILSQLTSQDKGVGLSGISSPPNVPNPQATSFDYRLERLLEEIENQSLRALRQQRKSSIVRGQKNVVTRDLPMYQKALERHGFQVYHPPWYRKHRIADKNSTVYFVMDKPEKYQLSPDESEPHDWLMLLCMAFSDGDTSSCFDWKELASLRPFTWVNRIPGIRNVLWQKDSLCTTTNFAKKIPSLANLQPASPCFVLPMQYQEFVNVAEALGYTTQWLLKPLTAISGPRLVDIFSPVGQAEIDEFSRRRAVAQQMVTNTFTVFGQPVSIRLYVLVTSMLPLRAYVHSQGIVYHRYNESKNFKKISGRTWPLSQFWQYVSKNYGFDAVTSAIHHVHQTIVHLLLLAELSMMANPSDDIVAGLGNSRRFKCVHCFQLLGVDVMLNGTLRASIVEVNGQPSVQESTRDEELFINSVKEAVVDDTIALITSATSVANQLAKAIAHVARDHNMGILGVNCRVSHDLCLSHQDLLFLLQSRREALNSGGFRQLYPSVQGDIYGPVIEEIQEYLNEQMKSSNGENASSPYKTAHLHQLVTSLEKIYGPPKSYENFVEEDMKLGGCCRKRNFSEPVKHWNFGRFSDSREPFLPSCSDDPTTMPYLSGISVYPQLILSPSFNPLVTDYVANVSYEQLIMSLSAQAQNCQTEVRIDDKYGPTRTTNYTLGVGENRISFLVVDITHTEPWVINTYTLVVHRLTITHGEPPFDPAMPHQVCSLHQECEMRVSPTELCGIQRDAGISRDWVSYSEEVAGMPVCKQGDAPGRWVLPCQSCGERNTCFWREAVWHPYGCRHAVLSTDTLKRCLAGKKLLFIGDSTNRGMMHYVIERLNGSLNEWDKTHDIRVYKNVNDGRTAVSFAYYPQFWLPTNQRPVFDKALYHLIQKSRPLKNNTDTVLIVGGVQWLATQHLLMMLRALRVERLQGIKLMMKTLGAGFHLPVEGVHTLSMDEQRKLLLHSMGLADFAKHYNFEVIDTFNITVPRYKDFLQGKCACHFHRVVKIPSVDDNFPRWRTRRNTGTSGNRQTRFHVEGPINAIYSEILLSRICSDFYLDT</sequence>
<dbReference type="PANTHER" id="PTHR14776:SF1">
    <property type="entry name" value="CADHERIN-LIKE AND PC-ESTERASE DOMAIN-CONTAINING PROTEIN 1"/>
    <property type="match status" value="1"/>
</dbReference>
<organism evidence="3 4">
    <name type="scientific">Larinioides sclopetarius</name>
    <dbReference type="NCBI Taxonomy" id="280406"/>
    <lineage>
        <taxon>Eukaryota</taxon>
        <taxon>Metazoa</taxon>
        <taxon>Ecdysozoa</taxon>
        <taxon>Arthropoda</taxon>
        <taxon>Chelicerata</taxon>
        <taxon>Arachnida</taxon>
        <taxon>Araneae</taxon>
        <taxon>Araneomorphae</taxon>
        <taxon>Entelegynae</taxon>
        <taxon>Araneoidea</taxon>
        <taxon>Araneidae</taxon>
        <taxon>Larinioides</taxon>
    </lineage>
</organism>
<evidence type="ECO:0000259" key="2">
    <source>
        <dbReference type="Pfam" id="PF24536"/>
    </source>
</evidence>
<dbReference type="InterPro" id="IPR025883">
    <property type="entry name" value="Cadherin-like_domain"/>
</dbReference>
<dbReference type="AlphaFoldDB" id="A0AAV1YVA7"/>